<organism evidence="1 2">
    <name type="scientific">Rothia nasimurium</name>
    <dbReference type="NCBI Taxonomy" id="85336"/>
    <lineage>
        <taxon>Bacteria</taxon>
        <taxon>Bacillati</taxon>
        <taxon>Actinomycetota</taxon>
        <taxon>Actinomycetes</taxon>
        <taxon>Micrococcales</taxon>
        <taxon>Micrococcaceae</taxon>
        <taxon>Rothia</taxon>
    </lineage>
</organism>
<dbReference type="OrthoDB" id="1490643at2"/>
<gene>
    <name evidence="1" type="ORF">E4U03_11555</name>
</gene>
<comment type="caution">
    <text evidence="1">The sequence shown here is derived from an EMBL/GenBank/DDBJ whole genome shotgun (WGS) entry which is preliminary data.</text>
</comment>
<accession>A0A4Y9F2Z1</accession>
<dbReference type="AlphaFoldDB" id="A0A4Y9F2Z1"/>
<evidence type="ECO:0008006" key="3">
    <source>
        <dbReference type="Google" id="ProtNLM"/>
    </source>
</evidence>
<evidence type="ECO:0000313" key="2">
    <source>
        <dbReference type="Proteomes" id="UP000297951"/>
    </source>
</evidence>
<dbReference type="EMBL" id="SPQC01000059">
    <property type="protein sequence ID" value="TFU20360.1"/>
    <property type="molecule type" value="Genomic_DNA"/>
</dbReference>
<dbReference type="Proteomes" id="UP000297951">
    <property type="component" value="Unassembled WGS sequence"/>
</dbReference>
<dbReference type="Gene3D" id="3.30.70.100">
    <property type="match status" value="1"/>
</dbReference>
<proteinExistence type="predicted"/>
<dbReference type="STRING" id="85336.A7979_11160"/>
<sequence length="237" mass="26487">MTVQEGKDYWAGEHAQIIAASKGLKEYRQLHISETEHSFWPARPDLETSVRADRRINGIADVTFQSTLAATAGREQTAQAFKDEINVFRRTLMYIGLPGSTRWYTTPAAGSATRYRDVIFFRRAEGARGGAFKSFMHATLAPTVLGHAGVSELRTETFLPWHKKTWDTPNVAHDNPKADRYHGLMVIGFESEAARTDFYEQVAPRLNSTVDGVISAIHSFAIEDTKVFVEGGRRLPA</sequence>
<evidence type="ECO:0000313" key="1">
    <source>
        <dbReference type="EMBL" id="TFU20360.1"/>
    </source>
</evidence>
<protein>
    <recommendedName>
        <fullName evidence="3">Strictosidine synthase</fullName>
    </recommendedName>
</protein>
<name>A0A4Y9F2Z1_9MICC</name>
<reference evidence="1 2" key="1">
    <citation type="submission" date="2019-03" db="EMBL/GenBank/DDBJ databases">
        <title>Diversity of the mouse oral microbiome.</title>
        <authorList>
            <person name="Joseph S."/>
            <person name="Aduse-Opoku J."/>
            <person name="Curtis M."/>
            <person name="Wade W."/>
            <person name="Hashim A."/>
        </authorList>
    </citation>
    <scope>NUCLEOTIDE SEQUENCE [LARGE SCALE GENOMIC DNA]</scope>
    <source>
        <strain evidence="2">irhom_31</strain>
    </source>
</reference>